<comment type="caution">
    <text evidence="1">The sequence shown here is derived from an EMBL/GenBank/DDBJ whole genome shotgun (WGS) entry which is preliminary data.</text>
</comment>
<accession>A0A2R5FLS2</accession>
<evidence type="ECO:0000313" key="1">
    <source>
        <dbReference type="EMBL" id="GBG16741.1"/>
    </source>
</evidence>
<organism evidence="1 2">
    <name type="scientific">Nostoc commune NIES-4072</name>
    <dbReference type="NCBI Taxonomy" id="2005467"/>
    <lineage>
        <taxon>Bacteria</taxon>
        <taxon>Bacillati</taxon>
        <taxon>Cyanobacteriota</taxon>
        <taxon>Cyanophyceae</taxon>
        <taxon>Nostocales</taxon>
        <taxon>Nostocaceae</taxon>
        <taxon>Nostoc</taxon>
    </lineage>
</organism>
<reference evidence="1 2" key="1">
    <citation type="submission" date="2017-06" db="EMBL/GenBank/DDBJ databases">
        <title>Genome sequencing of cyanobaciteial culture collection at National Institute for Environmental Studies (NIES).</title>
        <authorList>
            <person name="Hirose Y."/>
            <person name="Shimura Y."/>
            <person name="Fujisawa T."/>
            <person name="Nakamura Y."/>
            <person name="Kawachi M."/>
        </authorList>
    </citation>
    <scope>NUCLEOTIDE SEQUENCE [LARGE SCALE GENOMIC DNA]</scope>
    <source>
        <strain evidence="1 2">NIES-4072</strain>
    </source>
</reference>
<keyword evidence="2" id="KW-1185">Reference proteome</keyword>
<protein>
    <submittedName>
        <fullName evidence="1">Uncharacterized protein</fullName>
    </submittedName>
</protein>
<evidence type="ECO:0000313" key="2">
    <source>
        <dbReference type="Proteomes" id="UP000245124"/>
    </source>
</evidence>
<dbReference type="AlphaFoldDB" id="A0A2R5FLS2"/>
<dbReference type="RefSeq" id="WP_181373866.1">
    <property type="nucleotide sequence ID" value="NZ_BDUD01000001.1"/>
</dbReference>
<gene>
    <name evidence="1" type="ORF">NIES4072_03870</name>
</gene>
<name>A0A2R5FLS2_NOSCO</name>
<sequence>MTQQLQQLLQLLNQSHALLDQALPGFLTKFEEIGVKNCQNVYCKTIPAV</sequence>
<dbReference type="EMBL" id="BDUD01000001">
    <property type="protein sequence ID" value="GBG16741.1"/>
    <property type="molecule type" value="Genomic_DNA"/>
</dbReference>
<dbReference type="Proteomes" id="UP000245124">
    <property type="component" value="Unassembled WGS sequence"/>
</dbReference>
<proteinExistence type="predicted"/>